<dbReference type="SUPFAM" id="SSF54928">
    <property type="entry name" value="RNA-binding domain, RBD"/>
    <property type="match status" value="1"/>
</dbReference>
<evidence type="ECO:0000313" key="5">
    <source>
        <dbReference type="Proteomes" id="UP000029738"/>
    </source>
</evidence>
<dbReference type="Gene3D" id="3.30.70.330">
    <property type="match status" value="1"/>
</dbReference>
<dbReference type="Proteomes" id="UP000029738">
    <property type="component" value="Unassembled WGS sequence"/>
</dbReference>
<evidence type="ECO:0000256" key="1">
    <source>
        <dbReference type="SAM" id="MobiDB-lite"/>
    </source>
</evidence>
<dbReference type="InterPro" id="IPR035979">
    <property type="entry name" value="RBD_domain_sf"/>
</dbReference>
<feature type="region of interest" description="Disordered" evidence="1">
    <location>
        <begin position="68"/>
        <end position="92"/>
    </location>
</feature>
<keyword evidence="5" id="KW-1185">Reference proteome</keyword>
<protein>
    <submittedName>
        <fullName evidence="3">RNA-binding protein</fullName>
    </submittedName>
</protein>
<dbReference type="STRING" id="1479485.DA73_0202930"/>
<organism evidence="4">
    <name type="scientific">Tolypothrix bouteillei VB521301</name>
    <dbReference type="NCBI Taxonomy" id="1479485"/>
    <lineage>
        <taxon>Bacteria</taxon>
        <taxon>Bacillati</taxon>
        <taxon>Cyanobacteriota</taxon>
        <taxon>Cyanophyceae</taxon>
        <taxon>Nostocales</taxon>
        <taxon>Tolypothrichaceae</taxon>
        <taxon>Tolypothrix</taxon>
    </lineage>
</organism>
<proteinExistence type="predicted"/>
<dbReference type="InterPro" id="IPR012677">
    <property type="entry name" value="Nucleotide-bd_a/b_plait_sf"/>
</dbReference>
<dbReference type="Pfam" id="PF00076">
    <property type="entry name" value="RRM_1"/>
    <property type="match status" value="1"/>
</dbReference>
<dbReference type="GO" id="GO:0003723">
    <property type="term" value="F:RNA binding"/>
    <property type="evidence" value="ECO:0007669"/>
    <property type="project" value="InterPro"/>
</dbReference>
<evidence type="ECO:0000313" key="3">
    <source>
        <dbReference type="EMBL" id="KAF3884311.1"/>
    </source>
</evidence>
<gene>
    <name evidence="4" type="ORF">DA73_0202930</name>
    <name evidence="3" type="ORF">DA73_0400001515</name>
</gene>
<accession>A0A0C1NFK7</accession>
<sequence length="92" mass="10084">MTIRVANLPLEFTEQDLENLFAEYGDVQIQSLSDGQGKVNLDNQETENRAIANLNGREFNGNILSVSADEEDSRGLKPASHGTGSPPPKRTR</sequence>
<dbReference type="AlphaFoldDB" id="A0A0C1NFK7"/>
<dbReference type="CDD" id="cd00590">
    <property type="entry name" value="RRM_SF"/>
    <property type="match status" value="1"/>
</dbReference>
<reference evidence="4" key="1">
    <citation type="journal article" date="2015" name="Genome Announc.">
        <title>Draft Genome Sequence of Tolypothrix boutellei Strain VB521301.</title>
        <authorList>
            <person name="Chandrababunaidu M.M."/>
            <person name="Singh D."/>
            <person name="Sen D."/>
            <person name="Bhan S."/>
            <person name="Das S."/>
            <person name="Gupta A."/>
            <person name="Adhikary S.P."/>
            <person name="Tripathy S."/>
        </authorList>
    </citation>
    <scope>NUCLEOTIDE SEQUENCE</scope>
    <source>
        <strain evidence="4">VB521301</strain>
    </source>
</reference>
<dbReference type="EMBL" id="JHEG02000012">
    <property type="protein sequence ID" value="KIE13647.1"/>
    <property type="molecule type" value="Genomic_DNA"/>
</dbReference>
<name>A0A0C1NFK7_9CYAN</name>
<dbReference type="RefSeq" id="WP_038082007.1">
    <property type="nucleotide sequence ID" value="NZ_JHEG04000001.1"/>
</dbReference>
<dbReference type="EMBL" id="JHEG04000001">
    <property type="protein sequence ID" value="KAF3884311.1"/>
    <property type="molecule type" value="Genomic_DNA"/>
</dbReference>
<comment type="caution">
    <text evidence="4">The sequence shown here is derived from an EMBL/GenBank/DDBJ whole genome shotgun (WGS) entry which is preliminary data.</text>
</comment>
<dbReference type="SMART" id="SM00360">
    <property type="entry name" value="RRM"/>
    <property type="match status" value="1"/>
</dbReference>
<dbReference type="OrthoDB" id="515309at2"/>
<evidence type="ECO:0000313" key="4">
    <source>
        <dbReference type="EMBL" id="KIE13647.1"/>
    </source>
</evidence>
<evidence type="ECO:0000259" key="2">
    <source>
        <dbReference type="PROSITE" id="PS50102"/>
    </source>
</evidence>
<dbReference type="PROSITE" id="PS50102">
    <property type="entry name" value="RRM"/>
    <property type="match status" value="1"/>
</dbReference>
<dbReference type="InterPro" id="IPR000504">
    <property type="entry name" value="RRM_dom"/>
</dbReference>
<feature type="domain" description="RRM" evidence="2">
    <location>
        <begin position="1"/>
        <end position="71"/>
    </location>
</feature>
<reference evidence="3" key="2">
    <citation type="submission" date="2019-11" db="EMBL/GenBank/DDBJ databases">
        <title>Improved Assembly of Tolypothrix boutellei genome.</title>
        <authorList>
            <person name="Sarangi A.N."/>
            <person name="Mukherjee M."/>
            <person name="Ghosh S."/>
            <person name="Singh D."/>
            <person name="Das A."/>
            <person name="Kant S."/>
            <person name="Prusty A."/>
            <person name="Tripathy S."/>
        </authorList>
    </citation>
    <scope>NUCLEOTIDE SEQUENCE</scope>
    <source>
        <strain evidence="3">VB521301</strain>
    </source>
</reference>